<evidence type="ECO:0000256" key="1">
    <source>
        <dbReference type="SAM" id="MobiDB-lite"/>
    </source>
</evidence>
<name>A0AAF5PKA0_WUCBA</name>
<dbReference type="WBParaSite" id="mrna-Wban_01924">
    <property type="protein sequence ID" value="mrna-Wban_01924"/>
    <property type="gene ID" value="Wban_01924"/>
</dbReference>
<protein>
    <submittedName>
        <fullName evidence="3">Uncharacterized protein</fullName>
    </submittedName>
</protein>
<dbReference type="AlphaFoldDB" id="A0AAF5PKA0"/>
<accession>A0AAF5PKA0</accession>
<evidence type="ECO:0000313" key="2">
    <source>
        <dbReference type="Proteomes" id="UP000093561"/>
    </source>
</evidence>
<dbReference type="Proteomes" id="UP000093561">
    <property type="component" value="Unassembled WGS sequence"/>
</dbReference>
<reference evidence="3" key="3">
    <citation type="submission" date="2024-02" db="UniProtKB">
        <authorList>
            <consortium name="WormBaseParasite"/>
        </authorList>
    </citation>
    <scope>IDENTIFICATION</scope>
    <source>
        <strain evidence="3">pt0022</strain>
    </source>
</reference>
<sequence length="74" mass="7683">MIVVIANGNVGNDDDTTQLAPGTTDVDDDVDEDTDGEVGAIEDDDSVEIAEDGANVDALATECPRPLNSHLLIT</sequence>
<reference evidence="2" key="1">
    <citation type="submission" date="2015-03" db="EMBL/GenBank/DDBJ databases">
        <title>Wuchereria bancrofti Genome Sequencing Papua New Guinea Strain.</title>
        <authorList>
            <person name="Small S.T."/>
            <person name="Serre D."/>
            <person name="Zimmerman P.A."/>
        </authorList>
    </citation>
    <scope>NUCLEOTIDE SEQUENCE [LARGE SCALE GENOMIC DNA]</scope>
    <source>
        <strain evidence="2">pt0022</strain>
    </source>
</reference>
<reference evidence="2" key="2">
    <citation type="journal article" date="2016" name="Mol. Ecol.">
        <title>Population genomics of the filarial nematode parasite Wuchereria bancrofti from mosquitoes.</title>
        <authorList>
            <person name="Small S.T."/>
            <person name="Reimer L.J."/>
            <person name="Tisch D.J."/>
            <person name="King C.L."/>
            <person name="Christensen B.M."/>
            <person name="Siba P.M."/>
            <person name="Kazura J.W."/>
            <person name="Serre D."/>
            <person name="Zimmerman P.A."/>
        </authorList>
    </citation>
    <scope>NUCLEOTIDE SEQUENCE</scope>
    <source>
        <strain evidence="2">pt0022</strain>
    </source>
</reference>
<feature type="region of interest" description="Disordered" evidence="1">
    <location>
        <begin position="7"/>
        <end position="31"/>
    </location>
</feature>
<evidence type="ECO:0000313" key="3">
    <source>
        <dbReference type="WBParaSite" id="mrna-Wban_01924"/>
    </source>
</evidence>
<proteinExistence type="predicted"/>
<organism evidence="2 3">
    <name type="scientific">Wuchereria bancrofti</name>
    <dbReference type="NCBI Taxonomy" id="6293"/>
    <lineage>
        <taxon>Eukaryota</taxon>
        <taxon>Metazoa</taxon>
        <taxon>Ecdysozoa</taxon>
        <taxon>Nematoda</taxon>
        <taxon>Chromadorea</taxon>
        <taxon>Rhabditida</taxon>
        <taxon>Spirurina</taxon>
        <taxon>Spiruromorpha</taxon>
        <taxon>Filarioidea</taxon>
        <taxon>Onchocercidae</taxon>
        <taxon>Wuchereria</taxon>
    </lineage>
</organism>